<name>A0A9P5XV08_9AGAR</name>
<feature type="region of interest" description="Disordered" evidence="1">
    <location>
        <begin position="1"/>
        <end position="32"/>
    </location>
</feature>
<keyword evidence="2" id="KW-0472">Membrane</keyword>
<dbReference type="Proteomes" id="UP000807353">
    <property type="component" value="Unassembled WGS sequence"/>
</dbReference>
<comment type="caution">
    <text evidence="3">The sequence shown here is derived from an EMBL/GenBank/DDBJ whole genome shotgun (WGS) entry which is preliminary data.</text>
</comment>
<gene>
    <name evidence="3" type="ORF">BDZ94DRAFT_1276249</name>
</gene>
<evidence type="ECO:0000313" key="3">
    <source>
        <dbReference type="EMBL" id="KAF9456215.1"/>
    </source>
</evidence>
<keyword evidence="2" id="KW-1133">Transmembrane helix</keyword>
<protein>
    <submittedName>
        <fullName evidence="3">Uncharacterized protein</fullName>
    </submittedName>
</protein>
<reference evidence="3" key="1">
    <citation type="submission" date="2020-11" db="EMBL/GenBank/DDBJ databases">
        <authorList>
            <consortium name="DOE Joint Genome Institute"/>
            <person name="Ahrendt S."/>
            <person name="Riley R."/>
            <person name="Andreopoulos W."/>
            <person name="Labutti K."/>
            <person name="Pangilinan J."/>
            <person name="Ruiz-Duenas F.J."/>
            <person name="Barrasa J.M."/>
            <person name="Sanchez-Garcia M."/>
            <person name="Camarero S."/>
            <person name="Miyauchi S."/>
            <person name="Serrano A."/>
            <person name="Linde D."/>
            <person name="Babiker R."/>
            <person name="Drula E."/>
            <person name="Ayuso-Fernandez I."/>
            <person name="Pacheco R."/>
            <person name="Padilla G."/>
            <person name="Ferreira P."/>
            <person name="Barriuso J."/>
            <person name="Kellner H."/>
            <person name="Castanera R."/>
            <person name="Alfaro M."/>
            <person name="Ramirez L."/>
            <person name="Pisabarro A.G."/>
            <person name="Kuo A."/>
            <person name="Tritt A."/>
            <person name="Lipzen A."/>
            <person name="He G."/>
            <person name="Yan M."/>
            <person name="Ng V."/>
            <person name="Cullen D."/>
            <person name="Martin F."/>
            <person name="Rosso M.-N."/>
            <person name="Henrissat B."/>
            <person name="Hibbett D."/>
            <person name="Martinez A.T."/>
            <person name="Grigoriev I.V."/>
        </authorList>
    </citation>
    <scope>NUCLEOTIDE SEQUENCE</scope>
    <source>
        <strain evidence="3">CBS 247.69</strain>
    </source>
</reference>
<evidence type="ECO:0000256" key="1">
    <source>
        <dbReference type="SAM" id="MobiDB-lite"/>
    </source>
</evidence>
<keyword evidence="4" id="KW-1185">Reference proteome</keyword>
<dbReference type="EMBL" id="MU150446">
    <property type="protein sequence ID" value="KAF9456215.1"/>
    <property type="molecule type" value="Genomic_DNA"/>
</dbReference>
<proteinExistence type="predicted"/>
<accession>A0A9P5XV08</accession>
<organism evidence="3 4">
    <name type="scientific">Collybia nuda</name>
    <dbReference type="NCBI Taxonomy" id="64659"/>
    <lineage>
        <taxon>Eukaryota</taxon>
        <taxon>Fungi</taxon>
        <taxon>Dikarya</taxon>
        <taxon>Basidiomycota</taxon>
        <taxon>Agaricomycotina</taxon>
        <taxon>Agaricomycetes</taxon>
        <taxon>Agaricomycetidae</taxon>
        <taxon>Agaricales</taxon>
        <taxon>Tricholomatineae</taxon>
        <taxon>Clitocybaceae</taxon>
        <taxon>Collybia</taxon>
    </lineage>
</organism>
<feature type="compositionally biased region" description="Basic and acidic residues" evidence="1">
    <location>
        <begin position="18"/>
        <end position="28"/>
    </location>
</feature>
<dbReference type="AlphaFoldDB" id="A0A9P5XV08"/>
<feature type="transmembrane region" description="Helical" evidence="2">
    <location>
        <begin position="44"/>
        <end position="64"/>
    </location>
</feature>
<sequence>MLITGRASDKKPTKRSHEHHEVKFEQRESPLQSSPILTKVRTSFFWRLHSLLVVTIFMISRLVFARFVSSGISRGHHNCYILARWKCFHVVWFSRFR</sequence>
<evidence type="ECO:0000256" key="2">
    <source>
        <dbReference type="SAM" id="Phobius"/>
    </source>
</evidence>
<evidence type="ECO:0000313" key="4">
    <source>
        <dbReference type="Proteomes" id="UP000807353"/>
    </source>
</evidence>
<keyword evidence="2" id="KW-0812">Transmembrane</keyword>